<sequence length="245" mass="27219">MSQATYQGTALVPLADLTPFPGNAKRGDVSTILTSLRRHGQYRSLVVQHIDGEQDQDIGPAMSMARTLQLRRRLIVLAGNHTMAALAEHGPGDCRRTFREHGEERPCGICGNDPAWQPAARCELVTCDEDTARRINLVDNRAADLGSYDTDALAELLSFLDEDYEATGYQVADVHRLLEPPPSLEELADTYRHPEEDGLWPVLRFTVPPEARDDFYDLTASCSNPGDDATRFRYLLDRARAAPTP</sequence>
<accession>A0ABQ3DMC3</accession>
<reference evidence="2" key="1">
    <citation type="journal article" date="2019" name="Int. J. Syst. Evol. Microbiol.">
        <title>The Global Catalogue of Microorganisms (GCM) 10K type strain sequencing project: providing services to taxonomists for standard genome sequencing and annotation.</title>
        <authorList>
            <consortium name="The Broad Institute Genomics Platform"/>
            <consortium name="The Broad Institute Genome Sequencing Center for Infectious Disease"/>
            <person name="Wu L."/>
            <person name="Ma J."/>
        </authorList>
    </citation>
    <scope>NUCLEOTIDE SEQUENCE [LARGE SCALE GENOMIC DNA]</scope>
    <source>
        <strain evidence="2">JCM 4737</strain>
    </source>
</reference>
<dbReference type="RefSeq" id="WP_138898820.1">
    <property type="nucleotide sequence ID" value="NZ_BMVO01000003.1"/>
</dbReference>
<keyword evidence="2" id="KW-1185">Reference proteome</keyword>
<protein>
    <submittedName>
        <fullName evidence="1">Uncharacterized protein</fullName>
    </submittedName>
</protein>
<gene>
    <name evidence="1" type="ORF">GCM10010346_16580</name>
</gene>
<organism evidence="1 2">
    <name type="scientific">Streptomyces chryseus</name>
    <dbReference type="NCBI Taxonomy" id="68186"/>
    <lineage>
        <taxon>Bacteria</taxon>
        <taxon>Bacillati</taxon>
        <taxon>Actinomycetota</taxon>
        <taxon>Actinomycetes</taxon>
        <taxon>Kitasatosporales</taxon>
        <taxon>Streptomycetaceae</taxon>
        <taxon>Streptomyces</taxon>
    </lineage>
</organism>
<dbReference type="Proteomes" id="UP000599437">
    <property type="component" value="Unassembled WGS sequence"/>
</dbReference>
<evidence type="ECO:0000313" key="1">
    <source>
        <dbReference type="EMBL" id="GHA94502.1"/>
    </source>
</evidence>
<comment type="caution">
    <text evidence="1">The sequence shown here is derived from an EMBL/GenBank/DDBJ whole genome shotgun (WGS) entry which is preliminary data.</text>
</comment>
<name>A0ABQ3DMC3_9ACTN</name>
<proteinExistence type="predicted"/>
<dbReference type="EMBL" id="BMVO01000003">
    <property type="protein sequence ID" value="GHA94502.1"/>
    <property type="molecule type" value="Genomic_DNA"/>
</dbReference>
<evidence type="ECO:0000313" key="2">
    <source>
        <dbReference type="Proteomes" id="UP000599437"/>
    </source>
</evidence>